<dbReference type="InterPro" id="IPR029069">
    <property type="entry name" value="HotDog_dom_sf"/>
</dbReference>
<reference evidence="6 7" key="2">
    <citation type="journal article" date="2018" name="Nat. Biotechnol.">
        <title>A standardized bacterial taxonomy based on genome phylogeny substantially revises the tree of life.</title>
        <authorList>
            <person name="Parks D.H."/>
            <person name="Chuvochina M."/>
            <person name="Waite D.W."/>
            <person name="Rinke C."/>
            <person name="Skarshewski A."/>
            <person name="Chaumeil P.A."/>
            <person name="Hugenholtz P."/>
        </authorList>
    </citation>
    <scope>NUCLEOTIDE SEQUENCE [LARGE SCALE GENOMIC DNA]</scope>
    <source>
        <strain evidence="3">UBA10378</strain>
        <strain evidence="2">UBA8557</strain>
    </source>
</reference>
<proteinExistence type="predicted"/>
<gene>
    <name evidence="2" type="ORF">DCG65_08785</name>
    <name evidence="3" type="ORF">DD728_04660</name>
    <name evidence="4" type="ORF">HY36_06310</name>
</gene>
<evidence type="ECO:0000313" key="2">
    <source>
        <dbReference type="EMBL" id="HAE94643.1"/>
    </source>
</evidence>
<protein>
    <submittedName>
        <fullName evidence="2">PaaI family thioesterase</fullName>
    </submittedName>
</protein>
<dbReference type="EMBL" id="DOGS01000096">
    <property type="protein sequence ID" value="HBQ48169.1"/>
    <property type="molecule type" value="Genomic_DNA"/>
</dbReference>
<dbReference type="OrthoDB" id="5242242at2"/>
<dbReference type="Pfam" id="PF03061">
    <property type="entry name" value="4HBT"/>
    <property type="match status" value="1"/>
</dbReference>
<evidence type="ECO:0000259" key="1">
    <source>
        <dbReference type="Pfam" id="PF03061"/>
    </source>
</evidence>
<keyword evidence="5" id="KW-1185">Reference proteome</keyword>
<dbReference type="Proteomes" id="UP000259173">
    <property type="component" value="Unassembled WGS sequence"/>
</dbReference>
<dbReference type="Gene3D" id="3.10.129.10">
    <property type="entry name" value="Hotdog Thioesterase"/>
    <property type="match status" value="1"/>
</dbReference>
<evidence type="ECO:0000313" key="6">
    <source>
        <dbReference type="Proteomes" id="UP000259173"/>
    </source>
</evidence>
<reference evidence="4 5" key="1">
    <citation type="journal article" date="2014" name="Antonie Van Leeuwenhoek">
        <title>Hyphomonas beringensis sp. nov. and Hyphomonas chukchiensis sp. nov., isolated from surface seawater of the Bering Sea and Chukchi Sea.</title>
        <authorList>
            <person name="Li C."/>
            <person name="Lai Q."/>
            <person name="Li G."/>
            <person name="Dong C."/>
            <person name="Wang J."/>
            <person name="Liao Y."/>
            <person name="Shao Z."/>
        </authorList>
    </citation>
    <scope>NUCLEOTIDE SEQUENCE [LARGE SCALE GENOMIC DNA]</scope>
    <source>
        <strain evidence="4 5">22II1-22F38</strain>
    </source>
</reference>
<evidence type="ECO:0000313" key="3">
    <source>
        <dbReference type="EMBL" id="HBQ48169.1"/>
    </source>
</evidence>
<dbReference type="SUPFAM" id="SSF54637">
    <property type="entry name" value="Thioesterase/thiol ester dehydrase-isomerase"/>
    <property type="match status" value="1"/>
</dbReference>
<evidence type="ECO:0000313" key="4">
    <source>
        <dbReference type="EMBL" id="KCZ59737.1"/>
    </source>
</evidence>
<dbReference type="PATRIC" id="fig|1280948.3.peg.2354"/>
<dbReference type="Proteomes" id="UP000024547">
    <property type="component" value="Unassembled WGS sequence"/>
</dbReference>
<dbReference type="AlphaFoldDB" id="A0A059DZG8"/>
<dbReference type="Proteomes" id="UP000263957">
    <property type="component" value="Unassembled WGS sequence"/>
</dbReference>
<dbReference type="CDD" id="cd03443">
    <property type="entry name" value="PaaI_thioesterase"/>
    <property type="match status" value="1"/>
</dbReference>
<dbReference type="GO" id="GO:0016790">
    <property type="term" value="F:thiolester hydrolase activity"/>
    <property type="evidence" value="ECO:0007669"/>
    <property type="project" value="UniProtKB-ARBA"/>
</dbReference>
<sequence>MTERTLSPQARTFLSNLQDGSWQPPIGLKNLGIRPDLWLKEFDYGYTRYEWPNTGDRDISENRAFGGWVAGFSDHIVSITMASALEEGEWFTTMELQTRILRPVSHGLITIEGRLVSRGRTTGLVEADWKDDKGRLLARITAAKAIRTRDELGQPALPK</sequence>
<evidence type="ECO:0000313" key="5">
    <source>
        <dbReference type="Proteomes" id="UP000024547"/>
    </source>
</evidence>
<dbReference type="EMBL" id="DMBR01000265">
    <property type="protein sequence ID" value="HAE94643.1"/>
    <property type="molecule type" value="Genomic_DNA"/>
</dbReference>
<evidence type="ECO:0000313" key="7">
    <source>
        <dbReference type="Proteomes" id="UP000263957"/>
    </source>
</evidence>
<dbReference type="EMBL" id="AWFH01000034">
    <property type="protein sequence ID" value="KCZ59737.1"/>
    <property type="molecule type" value="Genomic_DNA"/>
</dbReference>
<organism evidence="4 5">
    <name type="scientific">Hyphomonas atlantica</name>
    <dbReference type="NCBI Taxonomy" id="1280948"/>
    <lineage>
        <taxon>Bacteria</taxon>
        <taxon>Pseudomonadati</taxon>
        <taxon>Pseudomonadota</taxon>
        <taxon>Alphaproteobacteria</taxon>
        <taxon>Hyphomonadales</taxon>
        <taxon>Hyphomonadaceae</taxon>
        <taxon>Hyphomonas</taxon>
    </lineage>
</organism>
<comment type="caution">
    <text evidence="4">The sequence shown here is derived from an EMBL/GenBank/DDBJ whole genome shotgun (WGS) entry which is preliminary data.</text>
</comment>
<dbReference type="STRING" id="1280948.HY36_06310"/>
<feature type="domain" description="Thioesterase" evidence="1">
    <location>
        <begin position="64"/>
        <end position="137"/>
    </location>
</feature>
<dbReference type="InterPro" id="IPR006683">
    <property type="entry name" value="Thioestr_dom"/>
</dbReference>
<dbReference type="eggNOG" id="COG2050">
    <property type="taxonomic scope" value="Bacteria"/>
</dbReference>
<dbReference type="GeneID" id="92501637"/>
<name>A0A059DZG8_9PROT</name>
<dbReference type="RefSeq" id="WP_035552900.1">
    <property type="nucleotide sequence ID" value="NZ_AWFH01000034.1"/>
</dbReference>
<accession>A0A059DZG8</accession>